<dbReference type="Proteomes" id="UP000194127">
    <property type="component" value="Unassembled WGS sequence"/>
</dbReference>
<evidence type="ECO:0000256" key="12">
    <source>
        <dbReference type="ARBA" id="ARBA00023098"/>
    </source>
</evidence>
<dbReference type="GO" id="GO:0102758">
    <property type="term" value="F:very-long-chain enoyl-CoA reductase activity"/>
    <property type="evidence" value="ECO:0007669"/>
    <property type="project" value="UniProtKB-EC"/>
</dbReference>
<accession>A0A1X6MQW5</accession>
<dbReference type="OrthoDB" id="540503at2759"/>
<dbReference type="EC" id="1.3.1.93" evidence="4"/>
<keyword evidence="7" id="KW-0256">Endoplasmic reticulum</keyword>
<dbReference type="GO" id="GO:0005789">
    <property type="term" value="C:endoplasmic reticulum membrane"/>
    <property type="evidence" value="ECO:0007669"/>
    <property type="project" value="UniProtKB-SubCell"/>
</dbReference>
<keyword evidence="5" id="KW-0444">Lipid biosynthesis</keyword>
<evidence type="ECO:0000256" key="9">
    <source>
        <dbReference type="ARBA" id="ARBA00022857"/>
    </source>
</evidence>
<dbReference type="GeneID" id="36326150"/>
<evidence type="ECO:0000313" key="17">
    <source>
        <dbReference type="Proteomes" id="UP000194127"/>
    </source>
</evidence>
<dbReference type="STRING" id="670580.A0A1X6MQW5"/>
<evidence type="ECO:0000256" key="14">
    <source>
        <dbReference type="ARBA" id="ARBA00023160"/>
    </source>
</evidence>
<dbReference type="Pfam" id="PF02544">
    <property type="entry name" value="Steroid_dh"/>
    <property type="match status" value="1"/>
</dbReference>
<dbReference type="Gene3D" id="1.20.120.1630">
    <property type="match status" value="1"/>
</dbReference>
<organism evidence="16 17">
    <name type="scientific">Postia placenta MAD-698-R-SB12</name>
    <dbReference type="NCBI Taxonomy" id="670580"/>
    <lineage>
        <taxon>Eukaryota</taxon>
        <taxon>Fungi</taxon>
        <taxon>Dikarya</taxon>
        <taxon>Basidiomycota</taxon>
        <taxon>Agaricomycotina</taxon>
        <taxon>Agaricomycetes</taxon>
        <taxon>Polyporales</taxon>
        <taxon>Adustoporiaceae</taxon>
        <taxon>Rhodonia</taxon>
    </lineage>
</organism>
<evidence type="ECO:0000313" key="16">
    <source>
        <dbReference type="EMBL" id="OSX58794.1"/>
    </source>
</evidence>
<dbReference type="RefSeq" id="XP_024335588.1">
    <property type="nucleotide sequence ID" value="XM_024481200.1"/>
</dbReference>
<evidence type="ECO:0000256" key="6">
    <source>
        <dbReference type="ARBA" id="ARBA00022692"/>
    </source>
</evidence>
<dbReference type="InterPro" id="IPR001104">
    <property type="entry name" value="3-oxo-5_a-steroid_4-DH_C"/>
</dbReference>
<proteinExistence type="inferred from homology"/>
<keyword evidence="10" id="KW-1133">Transmembrane helix</keyword>
<evidence type="ECO:0000256" key="8">
    <source>
        <dbReference type="ARBA" id="ARBA00022832"/>
    </source>
</evidence>
<evidence type="ECO:0000256" key="4">
    <source>
        <dbReference type="ARBA" id="ARBA00012530"/>
    </source>
</evidence>
<keyword evidence="12" id="KW-0443">Lipid metabolism</keyword>
<dbReference type="Pfam" id="PF21696">
    <property type="entry name" value="TECR_N"/>
    <property type="match status" value="1"/>
</dbReference>
<evidence type="ECO:0000256" key="10">
    <source>
        <dbReference type="ARBA" id="ARBA00022989"/>
    </source>
</evidence>
<comment type="pathway">
    <text evidence="2">Lipid metabolism; fatty acid biosynthesis.</text>
</comment>
<dbReference type="GO" id="GO:0042761">
    <property type="term" value="P:very long-chain fatty acid biosynthetic process"/>
    <property type="evidence" value="ECO:0007669"/>
    <property type="project" value="TreeGrafter"/>
</dbReference>
<keyword evidence="9" id="KW-0521">NADP</keyword>
<dbReference type="AlphaFoldDB" id="A0A1X6MQW5"/>
<dbReference type="InterPro" id="IPR049127">
    <property type="entry name" value="TECR-like_N"/>
</dbReference>
<keyword evidence="17" id="KW-1185">Reference proteome</keyword>
<sequence>MVTLNVSAAGRVSLARGLPITVTFADKKPEEVTVAEVKAAVAAKFPRLYPARQKLTVKGEKKALDDDVTLEDAGITDGAEVTVKDLGPQVGWRTVFLVEYAGPLIIHPLFYYNPGFWYGALVPHSLLQKTVYTLVLLHFIKRELETLFVHRFSHGTMPFFNIFKNSGHYWALSGVALAAAIYSPTYDEYSRYMRGSIRSDPRFIGACVTLWLFAEVSNLHTHLTLRSLRPAGTRQRAIPTGYGFDLVSFPNYFFEILSWVAIAAMTGSYAAWVFVGVSSYTMSIWALKKHKAYRRDFGNEYPKNRKAIIPFVI</sequence>
<evidence type="ECO:0000256" key="5">
    <source>
        <dbReference type="ARBA" id="ARBA00022516"/>
    </source>
</evidence>
<dbReference type="EMBL" id="KZ110603">
    <property type="protein sequence ID" value="OSX58794.1"/>
    <property type="molecule type" value="Genomic_DNA"/>
</dbReference>
<keyword evidence="13" id="KW-0472">Membrane</keyword>
<protein>
    <recommendedName>
        <fullName evidence="4">very-long-chain enoyl-CoA reductase</fullName>
        <ecNumber evidence="4">1.3.1.93</ecNumber>
    </recommendedName>
</protein>
<evidence type="ECO:0000256" key="3">
    <source>
        <dbReference type="ARBA" id="ARBA00007742"/>
    </source>
</evidence>
<evidence type="ECO:0000256" key="13">
    <source>
        <dbReference type="ARBA" id="ARBA00023136"/>
    </source>
</evidence>
<dbReference type="InterPro" id="IPR039357">
    <property type="entry name" value="SRD5A/TECR"/>
</dbReference>
<dbReference type="SUPFAM" id="SSF54236">
    <property type="entry name" value="Ubiquitin-like"/>
    <property type="match status" value="1"/>
</dbReference>
<evidence type="ECO:0000259" key="15">
    <source>
        <dbReference type="PROSITE" id="PS50053"/>
    </source>
</evidence>
<dbReference type="InterPro" id="IPR029071">
    <property type="entry name" value="Ubiquitin-like_domsf"/>
</dbReference>
<dbReference type="Gene3D" id="3.10.20.90">
    <property type="entry name" value="Phosphatidylinositol 3-kinase Catalytic Subunit, Chain A, domain 1"/>
    <property type="match status" value="1"/>
</dbReference>
<dbReference type="InterPro" id="IPR000626">
    <property type="entry name" value="Ubiquitin-like_dom"/>
</dbReference>
<keyword evidence="6" id="KW-0812">Transmembrane</keyword>
<dbReference type="PROSITE" id="PS50053">
    <property type="entry name" value="UBIQUITIN_2"/>
    <property type="match status" value="1"/>
</dbReference>
<evidence type="ECO:0000256" key="7">
    <source>
        <dbReference type="ARBA" id="ARBA00022824"/>
    </source>
</evidence>
<dbReference type="PROSITE" id="PS50244">
    <property type="entry name" value="S5A_REDUCTASE"/>
    <property type="match status" value="1"/>
</dbReference>
<keyword evidence="14" id="KW-0275">Fatty acid biosynthesis</keyword>
<keyword evidence="11" id="KW-0560">Oxidoreductase</keyword>
<dbReference type="PANTHER" id="PTHR10556:SF28">
    <property type="entry name" value="VERY-LONG-CHAIN ENOYL-COA REDUCTASE"/>
    <property type="match status" value="1"/>
</dbReference>
<evidence type="ECO:0000256" key="2">
    <source>
        <dbReference type="ARBA" id="ARBA00005194"/>
    </source>
</evidence>
<evidence type="ECO:0000256" key="11">
    <source>
        <dbReference type="ARBA" id="ARBA00023002"/>
    </source>
</evidence>
<comment type="subcellular location">
    <subcellularLocation>
        <location evidence="1">Endoplasmic reticulum membrane</location>
        <topology evidence="1">Multi-pass membrane protein</topology>
    </subcellularLocation>
</comment>
<evidence type="ECO:0000256" key="1">
    <source>
        <dbReference type="ARBA" id="ARBA00004477"/>
    </source>
</evidence>
<reference evidence="16 17" key="1">
    <citation type="submission" date="2017-04" db="EMBL/GenBank/DDBJ databases">
        <title>Genome Sequence of the Model Brown-Rot Fungus Postia placenta SB12.</title>
        <authorList>
            <consortium name="DOE Joint Genome Institute"/>
            <person name="Gaskell J."/>
            <person name="Kersten P."/>
            <person name="Larrondo L.F."/>
            <person name="Canessa P."/>
            <person name="Martinez D."/>
            <person name="Hibbett D."/>
            <person name="Schmoll M."/>
            <person name="Kubicek C.P."/>
            <person name="Martinez A.T."/>
            <person name="Yadav J."/>
            <person name="Master E."/>
            <person name="Magnuson J.K."/>
            <person name="James T."/>
            <person name="Yaver D."/>
            <person name="Berka R."/>
            <person name="Labutti K."/>
            <person name="Lipzen A."/>
            <person name="Aerts A."/>
            <person name="Barry K."/>
            <person name="Henrissat B."/>
            <person name="Blanchette R."/>
            <person name="Grigoriev I."/>
            <person name="Cullen D."/>
        </authorList>
    </citation>
    <scope>NUCLEOTIDE SEQUENCE [LARGE SCALE GENOMIC DNA]</scope>
    <source>
        <strain evidence="16 17">MAD-698-R-SB12</strain>
    </source>
</reference>
<comment type="similarity">
    <text evidence="3">Belongs to the steroid 5-alpha reductase family.</text>
</comment>
<dbReference type="PANTHER" id="PTHR10556">
    <property type="entry name" value="3-OXO-5-ALPHA-STEROID 4-DEHYDROGENASE"/>
    <property type="match status" value="1"/>
</dbReference>
<name>A0A1X6MQW5_9APHY</name>
<gene>
    <name evidence="16" type="ORF">POSPLADRAFT_1059890</name>
</gene>
<keyword evidence="8" id="KW-0276">Fatty acid metabolism</keyword>
<feature type="domain" description="Ubiquitin-like" evidence="15">
    <location>
        <begin position="33"/>
        <end position="83"/>
    </location>
</feature>